<name>Q9PB79_XYLFA</name>
<reference evidence="1 2" key="1">
    <citation type="journal article" date="2000" name="Nature">
        <title>The genome sequence of the plant pathogen Xylella fastidiosa.</title>
        <authorList>
            <person name="Simpson A.J."/>
            <person name="Reinach F.C."/>
            <person name="Arruda P."/>
            <person name="Abreu F.A."/>
            <person name="Acencio M."/>
            <person name="Alvarenga R."/>
            <person name="Alves L.M."/>
            <person name="Araya J.E."/>
            <person name="Baia G.S."/>
            <person name="Baptista C.S."/>
            <person name="Barros M.H."/>
            <person name="Bonaccorsi E.D."/>
            <person name="Bordin S."/>
            <person name="Bove J.M."/>
            <person name="Briones M.R."/>
            <person name="Bueno M.R."/>
            <person name="Camargo A.A."/>
            <person name="Camargo L.E."/>
            <person name="Carraro D.M."/>
            <person name="Carrer H."/>
            <person name="Colauto N.B."/>
            <person name="Colombo C."/>
            <person name="Costa F.F."/>
            <person name="Costa M.C."/>
            <person name="Costa-Neto C.M."/>
            <person name="Coutinho L.L."/>
            <person name="Cristofani M."/>
            <person name="Dias-Neto E."/>
            <person name="Docena C."/>
            <person name="El-Dorry H."/>
            <person name="Facincani A.P."/>
            <person name="Ferreira A.J."/>
            <person name="Ferreira V.C."/>
            <person name="Ferro J.A."/>
            <person name="Fraga J.S."/>
            <person name="Franca S.C."/>
            <person name="Franco M.C."/>
            <person name="Frohme M."/>
            <person name="Furlan L.R."/>
            <person name="Garnier M."/>
            <person name="Goldman G.H."/>
            <person name="Goldman M.H."/>
            <person name="Gomes S.L."/>
            <person name="Gruber A."/>
            <person name="Ho P.L."/>
            <person name="Hoheisel J.D."/>
            <person name="Junqueira M.L."/>
            <person name="Kemper E.L."/>
            <person name="Kitajima J.P."/>
            <person name="Krieger J.E."/>
            <person name="Kuramae E.E."/>
            <person name="Laigret F."/>
            <person name="Lambais M.R."/>
            <person name="Leite L.C."/>
            <person name="Lemos E.G."/>
            <person name="Lemos M.V."/>
            <person name="Lopes S.A."/>
            <person name="Lopes C.R."/>
            <person name="Machado J.A."/>
            <person name="Machado M.A."/>
            <person name="Madeira A.M."/>
            <person name="Madeira H.M."/>
            <person name="Marino C.L."/>
            <person name="Marques M.V."/>
            <person name="Martins E.A."/>
            <person name="Martins E.M."/>
            <person name="Matsukuma A.Y."/>
            <person name="Menck C.F."/>
            <person name="Miracca E.C."/>
            <person name="Miyaki C.Y."/>
            <person name="Monteriro-Vitorello C.B."/>
            <person name="Moon D.H."/>
            <person name="Nagai M.A."/>
            <person name="Nascimento A.L."/>
            <person name="Netto L.E."/>
            <person name="Nhani A.Jr."/>
            <person name="Nobrega F.G."/>
            <person name="Nunes L.R."/>
            <person name="Oliveira M.A."/>
            <person name="de Oliveira M.C."/>
            <person name="de Oliveira R.C."/>
            <person name="Palmieri D.A."/>
            <person name="Paris A."/>
            <person name="Peixoto B.R."/>
            <person name="Pereira G.A."/>
            <person name="Pereira H.A.Jr."/>
            <person name="Pesquero J.B."/>
            <person name="Quaggio R.B."/>
            <person name="Roberto P.G."/>
            <person name="Rodrigues V."/>
            <person name="de M Rosa A.J."/>
            <person name="de Rosa V.E.Jr."/>
            <person name="de Sa R.G."/>
            <person name="Santelli R.V."/>
            <person name="Sawasaki H.E."/>
            <person name="da Silva A.C."/>
            <person name="da Silva A.M."/>
            <person name="da Silva F.R."/>
            <person name="da Silva W.A.Jr."/>
            <person name="da Silveira J.F."/>
            <person name="Silvestri M.L."/>
            <person name="Siqueira W.J."/>
            <person name="de Souza A.A."/>
            <person name="de Souza A.P."/>
            <person name="Terenzi M.F."/>
            <person name="Truffi D."/>
            <person name="Tsai S.M."/>
            <person name="Tsuhako M.H."/>
            <person name="Vallada H."/>
            <person name="Van Sluys M.A."/>
            <person name="Verjovski-Almeida S."/>
            <person name="Vettore A.L."/>
            <person name="Zago M.A."/>
            <person name="Zatz M."/>
            <person name="Meidanis J."/>
            <person name="Setubal J.C."/>
        </authorList>
    </citation>
    <scope>NUCLEOTIDE SEQUENCE [LARGE SCALE GENOMIC DNA]</scope>
    <source>
        <strain evidence="1 2">9a5c</strain>
    </source>
</reference>
<sequence length="48" mass="5506">MTIPKVIKKQRCTNFKTTRIPQGQSEILSASHEELFLTEFISLTEVDP</sequence>
<evidence type="ECO:0000313" key="1">
    <source>
        <dbReference type="EMBL" id="AAF85064.1"/>
    </source>
</evidence>
<protein>
    <submittedName>
        <fullName evidence="1">Uncharacterized protein</fullName>
    </submittedName>
</protein>
<dbReference type="PIR" id="G82580">
    <property type="entry name" value="G82580"/>
</dbReference>
<gene>
    <name evidence="1" type="ordered locus">XF_2265</name>
</gene>
<proteinExistence type="predicted"/>
<organism evidence="1 2">
    <name type="scientific">Xylella fastidiosa (strain 9a5c)</name>
    <dbReference type="NCBI Taxonomy" id="160492"/>
    <lineage>
        <taxon>Bacteria</taxon>
        <taxon>Pseudomonadati</taxon>
        <taxon>Pseudomonadota</taxon>
        <taxon>Gammaproteobacteria</taxon>
        <taxon>Lysobacterales</taxon>
        <taxon>Lysobacteraceae</taxon>
        <taxon>Xylella</taxon>
    </lineage>
</organism>
<dbReference type="AlphaFoldDB" id="Q9PB79"/>
<dbReference type="STRING" id="160492.XF_2265"/>
<dbReference type="EMBL" id="AE003849">
    <property type="protein sequence ID" value="AAF85064.1"/>
    <property type="molecule type" value="Genomic_DNA"/>
</dbReference>
<dbReference type="KEGG" id="xfa:XF_2265"/>
<dbReference type="HOGENOM" id="CLU_3159567_0_0_6"/>
<dbReference type="Proteomes" id="UP000000812">
    <property type="component" value="Chromosome"/>
</dbReference>
<accession>Q9PB79</accession>
<evidence type="ECO:0000313" key="2">
    <source>
        <dbReference type="Proteomes" id="UP000000812"/>
    </source>
</evidence>